<dbReference type="EMBL" id="GBXM01019137">
    <property type="protein sequence ID" value="JAH89440.1"/>
    <property type="molecule type" value="Transcribed_RNA"/>
</dbReference>
<reference evidence="1" key="1">
    <citation type="submission" date="2014-11" db="EMBL/GenBank/DDBJ databases">
        <authorList>
            <person name="Amaro Gonzalez C."/>
        </authorList>
    </citation>
    <scope>NUCLEOTIDE SEQUENCE</scope>
</reference>
<evidence type="ECO:0000313" key="1">
    <source>
        <dbReference type="EMBL" id="JAH89440.1"/>
    </source>
</evidence>
<protein>
    <submittedName>
        <fullName evidence="1">Uncharacterized protein</fullName>
    </submittedName>
</protein>
<dbReference type="AlphaFoldDB" id="A0A0E9WIP0"/>
<accession>A0A0E9WIP0</accession>
<reference evidence="1" key="2">
    <citation type="journal article" date="2015" name="Fish Shellfish Immunol.">
        <title>Early steps in the European eel (Anguilla anguilla)-Vibrio vulnificus interaction in the gills: Role of the RtxA13 toxin.</title>
        <authorList>
            <person name="Callol A."/>
            <person name="Pajuelo D."/>
            <person name="Ebbesson L."/>
            <person name="Teles M."/>
            <person name="MacKenzie S."/>
            <person name="Amaro C."/>
        </authorList>
    </citation>
    <scope>NUCLEOTIDE SEQUENCE</scope>
</reference>
<sequence length="51" mass="5728">MITITISVSSVMLKERIKPACFNKPSKDVQKARFEPYRGGAAKPRLLLHIS</sequence>
<name>A0A0E9WIP0_ANGAN</name>
<proteinExistence type="predicted"/>
<organism evidence="1">
    <name type="scientific">Anguilla anguilla</name>
    <name type="common">European freshwater eel</name>
    <name type="synonym">Muraena anguilla</name>
    <dbReference type="NCBI Taxonomy" id="7936"/>
    <lineage>
        <taxon>Eukaryota</taxon>
        <taxon>Metazoa</taxon>
        <taxon>Chordata</taxon>
        <taxon>Craniata</taxon>
        <taxon>Vertebrata</taxon>
        <taxon>Euteleostomi</taxon>
        <taxon>Actinopterygii</taxon>
        <taxon>Neopterygii</taxon>
        <taxon>Teleostei</taxon>
        <taxon>Anguilliformes</taxon>
        <taxon>Anguillidae</taxon>
        <taxon>Anguilla</taxon>
    </lineage>
</organism>